<keyword evidence="2" id="KW-0255">Endonuclease</keyword>
<accession>A0AAE7VU17</accession>
<dbReference type="EMBL" id="MZ501078">
    <property type="protein sequence ID" value="QXV80641.1"/>
    <property type="molecule type" value="Genomic_DNA"/>
</dbReference>
<sequence length="163" mass="18910">MEALDTLPSPASEGLREIVAKRFKVNREAPSGLSRVSGKPVGYKKSSGYWNIHVSVNNKSHHLLAHRVIWELTYGEIPSGMQIDHINRDRSDNRIENLRLVTMTENMHNKGDYVTNTTGHKYVMYRKDRNAYIFRIKRFGKLHTSYHKTLDEAVEAKRLFLNQ</sequence>
<gene>
    <name evidence="2" type="ORF">bas65_0016</name>
</gene>
<name>A0AAE7VU17_9CAUD</name>
<protein>
    <submittedName>
        <fullName evidence="2">Homing endonuclease</fullName>
    </submittedName>
</protein>
<reference evidence="3" key="1">
    <citation type="journal article" date="2021" name="PLoS Biol.">
        <title>Systematic exploration of Escherichia coli phage-host interactions with the BASEL phage collection.</title>
        <authorList>
            <person name="Maffei E."/>
            <person name="Shaidullina A."/>
            <person name="Burkolter M."/>
            <person name="Heyer Y."/>
            <person name="Estermann F."/>
            <person name="Druelle V."/>
            <person name="Sauer P."/>
            <person name="Willi L."/>
            <person name="Michaelis S."/>
            <person name="Hilbi H."/>
            <person name="Thaler D.S."/>
            <person name="Harms A."/>
        </authorList>
    </citation>
    <scope>NUCLEOTIDE SEQUENCE [LARGE SCALE GENOMIC DNA]</scope>
    <source>
        <strain evidence="3">Bas65</strain>
    </source>
</reference>
<keyword evidence="2" id="KW-0540">Nuclease</keyword>
<feature type="domain" description="HNH nuclease" evidence="1">
    <location>
        <begin position="64"/>
        <end position="107"/>
    </location>
</feature>
<dbReference type="GO" id="GO:0004519">
    <property type="term" value="F:endonuclease activity"/>
    <property type="evidence" value="ECO:0007669"/>
    <property type="project" value="UniProtKB-KW"/>
</dbReference>
<evidence type="ECO:0000313" key="2">
    <source>
        <dbReference type="EMBL" id="QXV80641.1"/>
    </source>
</evidence>
<dbReference type="InterPro" id="IPR044925">
    <property type="entry name" value="His-Me_finger_sf"/>
</dbReference>
<evidence type="ECO:0000259" key="1">
    <source>
        <dbReference type="Pfam" id="PF13392"/>
    </source>
</evidence>
<keyword evidence="3" id="KW-1185">Reference proteome</keyword>
<dbReference type="Proteomes" id="UP000828197">
    <property type="component" value="Segment"/>
</dbReference>
<proteinExistence type="predicted"/>
<dbReference type="InterPro" id="IPR003615">
    <property type="entry name" value="HNH_nuc"/>
</dbReference>
<dbReference type="Pfam" id="PF13392">
    <property type="entry name" value="HNH_3"/>
    <property type="match status" value="1"/>
</dbReference>
<dbReference type="Gene3D" id="3.90.75.20">
    <property type="match status" value="1"/>
</dbReference>
<evidence type="ECO:0000313" key="3">
    <source>
        <dbReference type="Proteomes" id="UP000828197"/>
    </source>
</evidence>
<keyword evidence="2" id="KW-0378">Hydrolase</keyword>
<organism evidence="2 3">
    <name type="scientific">Escherichia phage JacobBurckhardt</name>
    <dbReference type="NCBI Taxonomy" id="2852037"/>
    <lineage>
        <taxon>Viruses</taxon>
        <taxon>Duplodnaviria</taxon>
        <taxon>Heunggongvirae</taxon>
        <taxon>Uroviricota</taxon>
        <taxon>Caudoviricetes</taxon>
        <taxon>Autographivirales</taxon>
        <taxon>Autotranscriptaviridae</taxon>
        <taxon>Studiervirinae</taxon>
        <taxon>Teseptimavirus</taxon>
        <taxon>Teseptimavirus jacobburckhardt</taxon>
    </lineage>
</organism>
<dbReference type="SUPFAM" id="SSF54060">
    <property type="entry name" value="His-Me finger endonucleases"/>
    <property type="match status" value="1"/>
</dbReference>